<accession>A0A4Z1PAX3</accession>
<organism evidence="2 3">
    <name type="scientific">Venturia nashicola</name>
    <dbReference type="NCBI Taxonomy" id="86259"/>
    <lineage>
        <taxon>Eukaryota</taxon>
        <taxon>Fungi</taxon>
        <taxon>Dikarya</taxon>
        <taxon>Ascomycota</taxon>
        <taxon>Pezizomycotina</taxon>
        <taxon>Dothideomycetes</taxon>
        <taxon>Pleosporomycetidae</taxon>
        <taxon>Venturiales</taxon>
        <taxon>Venturiaceae</taxon>
        <taxon>Venturia</taxon>
    </lineage>
</organism>
<feature type="chain" id="PRO_5021310128" evidence="1">
    <location>
        <begin position="19"/>
        <end position="286"/>
    </location>
</feature>
<dbReference type="AlphaFoldDB" id="A0A4Z1PAX3"/>
<dbReference type="EMBL" id="SNSC02000009">
    <property type="protein sequence ID" value="TID21836.1"/>
    <property type="molecule type" value="Genomic_DNA"/>
</dbReference>
<dbReference type="Proteomes" id="UP000298493">
    <property type="component" value="Unassembled WGS sequence"/>
</dbReference>
<gene>
    <name evidence="2" type="ORF">E6O75_ATG05231</name>
</gene>
<dbReference type="PANTHER" id="PTHR39599:SF1">
    <property type="entry name" value="GPI-ANCHORED PROTEIN (EUROFUNG)"/>
    <property type="match status" value="1"/>
</dbReference>
<feature type="signal peptide" evidence="1">
    <location>
        <begin position="1"/>
        <end position="18"/>
    </location>
</feature>
<comment type="caution">
    <text evidence="2">The sequence shown here is derived from an EMBL/GenBank/DDBJ whole genome shotgun (WGS) entry which is preliminary data.</text>
</comment>
<evidence type="ECO:0000313" key="2">
    <source>
        <dbReference type="EMBL" id="TID21836.1"/>
    </source>
</evidence>
<dbReference type="PANTHER" id="PTHR39599">
    <property type="entry name" value="GPI-ANCHORED PROTEIN (EUROFUNG)-RELATED-RELATED"/>
    <property type="match status" value="1"/>
</dbReference>
<keyword evidence="3" id="KW-1185">Reference proteome</keyword>
<proteinExistence type="predicted"/>
<name>A0A4Z1PAX3_9PEZI</name>
<evidence type="ECO:0000256" key="1">
    <source>
        <dbReference type="SAM" id="SignalP"/>
    </source>
</evidence>
<sequence>MWNDILLTIILLPASISASNLNANNPFLPFQEPYSPSDLSTDNATLPHLDLLKRQSGNCPSGSTSCSWLNSGSNLCCRGTAMCSADAVGHIACCPQGSVCTGTISGVTATATTTGAAGVILATSTAGGSTVIFGQTPSTTSGVIVLGGTGAASAGARSYVSNSFFPFPYIPTTYANSLACSTAYSNCQRDVASCTTYLGGGSGIGVTISVSGGGGTTVAVPTTTYASAVASSVCSSLSAKACYSLTVEACGNFGSGTASVAQGARCTGMPYVGAGVGIAMGAMALR</sequence>
<evidence type="ECO:0000313" key="3">
    <source>
        <dbReference type="Proteomes" id="UP000298493"/>
    </source>
</evidence>
<reference evidence="2 3" key="1">
    <citation type="submission" date="2019-04" db="EMBL/GenBank/DDBJ databases">
        <title>High contiguity whole genome sequence and gene annotation resource for two Venturia nashicola isolates.</title>
        <authorList>
            <person name="Prokchorchik M."/>
            <person name="Won K."/>
            <person name="Lee Y."/>
            <person name="Choi E.D."/>
            <person name="Segonzac C."/>
            <person name="Sohn K.H."/>
        </authorList>
    </citation>
    <scope>NUCLEOTIDE SEQUENCE [LARGE SCALE GENOMIC DNA]</scope>
    <source>
        <strain evidence="2 3">PRI2</strain>
    </source>
</reference>
<keyword evidence="1" id="KW-0732">Signal</keyword>
<protein>
    <submittedName>
        <fullName evidence="2">Uncharacterized protein</fullName>
    </submittedName>
</protein>
<dbReference type="OrthoDB" id="5410926at2759"/>